<proteinExistence type="predicted"/>
<evidence type="ECO:0000313" key="2">
    <source>
        <dbReference type="EMBL" id="KKP52740.1"/>
    </source>
</evidence>
<name>A0A0G0CNE4_9BACT</name>
<evidence type="ECO:0000256" key="1">
    <source>
        <dbReference type="SAM" id="Phobius"/>
    </source>
</evidence>
<dbReference type="Proteomes" id="UP000034045">
    <property type="component" value="Unassembled WGS sequence"/>
</dbReference>
<organism evidence="2 3">
    <name type="scientific">Candidatus Roizmanbacteria bacterium GW2011_GWA2_33_33</name>
    <dbReference type="NCBI Taxonomy" id="1618476"/>
    <lineage>
        <taxon>Bacteria</taxon>
        <taxon>Candidatus Roizmaniibacteriota</taxon>
    </lineage>
</organism>
<sequence length="153" mass="16947">MKLNRKTMMVIGGIFLLLFILSGYWLFIGRKASTNKINKQTIPSDGAIPTIDSSVKISLTALTGKKEVLLSIKNMSLNTTGLEYILSYETVEGGLQGVNSTAEITGRDFEKKITLGTCSSGTCVYHNIKDKIKVELVFKGDYGARYFTKEYEL</sequence>
<accession>A0A0G0CNE4</accession>
<keyword evidence="1" id="KW-1133">Transmembrane helix</keyword>
<keyword evidence="1" id="KW-0812">Transmembrane</keyword>
<feature type="transmembrane region" description="Helical" evidence="1">
    <location>
        <begin position="7"/>
        <end position="27"/>
    </location>
</feature>
<dbReference type="EMBL" id="LBPD01000005">
    <property type="protein sequence ID" value="KKP52740.1"/>
    <property type="molecule type" value="Genomic_DNA"/>
</dbReference>
<gene>
    <name evidence="2" type="ORF">UR42_C0005G0008</name>
</gene>
<comment type="caution">
    <text evidence="2">The sequence shown here is derived from an EMBL/GenBank/DDBJ whole genome shotgun (WGS) entry which is preliminary data.</text>
</comment>
<reference evidence="2 3" key="1">
    <citation type="journal article" date="2015" name="Nature">
        <title>rRNA introns, odd ribosomes, and small enigmatic genomes across a large radiation of phyla.</title>
        <authorList>
            <person name="Brown C.T."/>
            <person name="Hug L.A."/>
            <person name="Thomas B.C."/>
            <person name="Sharon I."/>
            <person name="Castelle C.J."/>
            <person name="Singh A."/>
            <person name="Wilkins M.J."/>
            <person name="Williams K.H."/>
            <person name="Banfield J.F."/>
        </authorList>
    </citation>
    <scope>NUCLEOTIDE SEQUENCE [LARGE SCALE GENOMIC DNA]</scope>
</reference>
<keyword evidence="1" id="KW-0472">Membrane</keyword>
<protein>
    <submittedName>
        <fullName evidence="2">Uncharacterized protein</fullName>
    </submittedName>
</protein>
<dbReference type="AlphaFoldDB" id="A0A0G0CNE4"/>
<evidence type="ECO:0000313" key="3">
    <source>
        <dbReference type="Proteomes" id="UP000034045"/>
    </source>
</evidence>